<dbReference type="RefSeq" id="WP_094406689.1">
    <property type="nucleotide sequence ID" value="NZ_BMJZ01000017.1"/>
</dbReference>
<keyword evidence="2" id="KW-0804">Transcription</keyword>
<comment type="caution">
    <text evidence="4">The sequence shown here is derived from an EMBL/GenBank/DDBJ whole genome shotgun (WGS) entry which is preliminary data.</text>
</comment>
<dbReference type="SUPFAM" id="SSF46785">
    <property type="entry name" value="Winged helix' DNA-binding domain"/>
    <property type="match status" value="1"/>
</dbReference>
<dbReference type="PANTHER" id="PTHR34580:SF1">
    <property type="entry name" value="PROTEIN PAFC"/>
    <property type="match status" value="1"/>
</dbReference>
<proteinExistence type="predicted"/>
<dbReference type="PANTHER" id="PTHR34580">
    <property type="match status" value="1"/>
</dbReference>
<dbReference type="InterPro" id="IPR001034">
    <property type="entry name" value="DeoR_HTH"/>
</dbReference>
<dbReference type="GO" id="GO:0003700">
    <property type="term" value="F:DNA-binding transcription factor activity"/>
    <property type="evidence" value="ECO:0007669"/>
    <property type="project" value="InterPro"/>
</dbReference>
<dbReference type="Proteomes" id="UP000216361">
    <property type="component" value="Unassembled WGS sequence"/>
</dbReference>
<name>A0A255XYQ6_9PROT</name>
<accession>A0A255XYQ6</accession>
<dbReference type="PROSITE" id="PS51000">
    <property type="entry name" value="HTH_DEOR_2"/>
    <property type="match status" value="1"/>
</dbReference>
<dbReference type="PROSITE" id="PS52050">
    <property type="entry name" value="WYL"/>
    <property type="match status" value="1"/>
</dbReference>
<keyword evidence="1" id="KW-0805">Transcription regulation</keyword>
<reference evidence="4 5" key="1">
    <citation type="submission" date="2017-07" db="EMBL/GenBank/DDBJ databases">
        <title>Elstera cyanobacteriorum sp. nov., a novel bacterium isolated from cyanobacterial aggregates in a eutrophic lake.</title>
        <authorList>
            <person name="Cai H."/>
        </authorList>
    </citation>
    <scope>NUCLEOTIDE SEQUENCE [LARGE SCALE GENOMIC DNA]</scope>
    <source>
        <strain evidence="4 5">TH019</strain>
    </source>
</reference>
<dbReference type="InterPro" id="IPR036388">
    <property type="entry name" value="WH-like_DNA-bd_sf"/>
</dbReference>
<dbReference type="AlphaFoldDB" id="A0A255XYQ6"/>
<evidence type="ECO:0000256" key="2">
    <source>
        <dbReference type="ARBA" id="ARBA00023163"/>
    </source>
</evidence>
<dbReference type="Pfam" id="PF13280">
    <property type="entry name" value="WYL"/>
    <property type="match status" value="1"/>
</dbReference>
<evidence type="ECO:0000313" key="4">
    <source>
        <dbReference type="EMBL" id="OYQ22167.1"/>
    </source>
</evidence>
<evidence type="ECO:0000259" key="3">
    <source>
        <dbReference type="PROSITE" id="PS51000"/>
    </source>
</evidence>
<protein>
    <submittedName>
        <fullName evidence="4">ArsR family transcriptional regulator</fullName>
    </submittedName>
</protein>
<organism evidence="4 5">
    <name type="scientific">Elstera cyanobacteriorum</name>
    <dbReference type="NCBI Taxonomy" id="2022747"/>
    <lineage>
        <taxon>Bacteria</taxon>
        <taxon>Pseudomonadati</taxon>
        <taxon>Pseudomonadota</taxon>
        <taxon>Alphaproteobacteria</taxon>
        <taxon>Rhodospirillales</taxon>
        <taxon>Rhodospirillaceae</taxon>
        <taxon>Elstera</taxon>
    </lineage>
</organism>
<dbReference type="Pfam" id="PF08279">
    <property type="entry name" value="HTH_11"/>
    <property type="match status" value="1"/>
</dbReference>
<dbReference type="InterPro" id="IPR026881">
    <property type="entry name" value="WYL_dom"/>
</dbReference>
<dbReference type="InterPro" id="IPR013196">
    <property type="entry name" value="HTH_11"/>
</dbReference>
<evidence type="ECO:0000256" key="1">
    <source>
        <dbReference type="ARBA" id="ARBA00023015"/>
    </source>
</evidence>
<keyword evidence="5" id="KW-1185">Reference proteome</keyword>
<dbReference type="InterPro" id="IPR051534">
    <property type="entry name" value="CBASS_pafABC_assoc_protein"/>
</dbReference>
<dbReference type="Gene3D" id="1.10.10.10">
    <property type="entry name" value="Winged helix-like DNA-binding domain superfamily/Winged helix DNA-binding domain"/>
    <property type="match status" value="1"/>
</dbReference>
<sequence>MNARLRQDAIVRSLRRNGTSTLAELAEAVGASRRTVLRDISALRDHGFVIYSEPGRGGGLQLDPQSVQTTARLSVAEVFALLISVTSMRAAGSLPFSGLADAGLAKIESALPPDKLRDLQRILTCLHVGRLSPLVDISDMGTMDPLLLPAFEVAFLRQRRLRFQYRDSKGAVTSRSVEPQAMLILPPLWYLVAWDPAREGFRHFRMDRIGRPEVEEVATFQRRHVAFEGHVRPVRDLSR</sequence>
<dbReference type="OrthoDB" id="7173212at2"/>
<evidence type="ECO:0000313" key="5">
    <source>
        <dbReference type="Proteomes" id="UP000216361"/>
    </source>
</evidence>
<feature type="domain" description="HTH deoR-type" evidence="3">
    <location>
        <begin position="3"/>
        <end position="58"/>
    </location>
</feature>
<gene>
    <name evidence="4" type="ORF">CHR90_00640</name>
</gene>
<dbReference type="EMBL" id="NOXS01000015">
    <property type="protein sequence ID" value="OYQ22167.1"/>
    <property type="molecule type" value="Genomic_DNA"/>
</dbReference>
<dbReference type="InterPro" id="IPR036390">
    <property type="entry name" value="WH_DNA-bd_sf"/>
</dbReference>